<dbReference type="PANTHER" id="PTHR35848:SF6">
    <property type="entry name" value="CUPIN TYPE-2 DOMAIN-CONTAINING PROTEIN"/>
    <property type="match status" value="1"/>
</dbReference>
<dbReference type="InterPro" id="IPR013096">
    <property type="entry name" value="Cupin_2"/>
</dbReference>
<keyword evidence="1" id="KW-0479">Metal-binding</keyword>
<dbReference type="PANTHER" id="PTHR35848">
    <property type="entry name" value="OXALATE-BINDING PROTEIN"/>
    <property type="match status" value="1"/>
</dbReference>
<name>A0A9W6KXX9_9PSEU</name>
<evidence type="ECO:0000313" key="5">
    <source>
        <dbReference type="Proteomes" id="UP001143463"/>
    </source>
</evidence>
<evidence type="ECO:0000256" key="1">
    <source>
        <dbReference type="ARBA" id="ARBA00022723"/>
    </source>
</evidence>
<sequence>MDSKDTHVERSGDGAFGHVLHDGTIPVGVQWFFRERTQLPVAINRWSFPPGATEGVHAHPPMPGEDGAAAGELEEVYVLVRGRATLLVGETATDLSPGDAFIAPPGLPHGVRNDGPDPAEFLVIWGPPAGGFDWSRFRLGRSAAAASGSRRADHPSTTDAPAESAAPREKA</sequence>
<dbReference type="Gene3D" id="2.60.120.10">
    <property type="entry name" value="Jelly Rolls"/>
    <property type="match status" value="1"/>
</dbReference>
<accession>A0A9W6KXX9</accession>
<feature type="region of interest" description="Disordered" evidence="2">
    <location>
        <begin position="143"/>
        <end position="171"/>
    </location>
</feature>
<evidence type="ECO:0000259" key="3">
    <source>
        <dbReference type="Pfam" id="PF07883"/>
    </source>
</evidence>
<protein>
    <recommendedName>
        <fullName evidence="3">Cupin type-2 domain-containing protein</fullName>
    </recommendedName>
</protein>
<evidence type="ECO:0000256" key="2">
    <source>
        <dbReference type="SAM" id="MobiDB-lite"/>
    </source>
</evidence>
<comment type="caution">
    <text evidence="4">The sequence shown here is derived from an EMBL/GenBank/DDBJ whole genome shotgun (WGS) entry which is preliminary data.</text>
</comment>
<dbReference type="GO" id="GO:0046872">
    <property type="term" value="F:metal ion binding"/>
    <property type="evidence" value="ECO:0007669"/>
    <property type="project" value="UniProtKB-KW"/>
</dbReference>
<dbReference type="InterPro" id="IPR014710">
    <property type="entry name" value="RmlC-like_jellyroll"/>
</dbReference>
<reference evidence="4" key="1">
    <citation type="journal article" date="2014" name="Int. J. Syst. Evol. Microbiol.">
        <title>Complete genome sequence of Corynebacterium casei LMG S-19264T (=DSM 44701T), isolated from a smear-ripened cheese.</title>
        <authorList>
            <consortium name="US DOE Joint Genome Institute (JGI-PGF)"/>
            <person name="Walter F."/>
            <person name="Albersmeier A."/>
            <person name="Kalinowski J."/>
            <person name="Ruckert C."/>
        </authorList>
    </citation>
    <scope>NUCLEOTIDE SEQUENCE</scope>
    <source>
        <strain evidence="4">VKM Ac-1069</strain>
    </source>
</reference>
<dbReference type="AlphaFoldDB" id="A0A9W6KXX9"/>
<feature type="domain" description="Cupin type-2" evidence="3">
    <location>
        <begin position="46"/>
        <end position="125"/>
    </location>
</feature>
<dbReference type="Pfam" id="PF07883">
    <property type="entry name" value="Cupin_2"/>
    <property type="match status" value="1"/>
</dbReference>
<dbReference type="Proteomes" id="UP001143463">
    <property type="component" value="Unassembled WGS sequence"/>
</dbReference>
<organism evidence="4 5">
    <name type="scientific">Pseudonocardia halophobica</name>
    <dbReference type="NCBI Taxonomy" id="29401"/>
    <lineage>
        <taxon>Bacteria</taxon>
        <taxon>Bacillati</taxon>
        <taxon>Actinomycetota</taxon>
        <taxon>Actinomycetes</taxon>
        <taxon>Pseudonocardiales</taxon>
        <taxon>Pseudonocardiaceae</taxon>
        <taxon>Pseudonocardia</taxon>
    </lineage>
</organism>
<reference evidence="4" key="2">
    <citation type="submission" date="2023-01" db="EMBL/GenBank/DDBJ databases">
        <authorList>
            <person name="Sun Q."/>
            <person name="Evtushenko L."/>
        </authorList>
    </citation>
    <scope>NUCLEOTIDE SEQUENCE</scope>
    <source>
        <strain evidence="4">VKM Ac-1069</strain>
    </source>
</reference>
<gene>
    <name evidence="4" type="ORF">GCM10017577_08380</name>
</gene>
<dbReference type="InterPro" id="IPR051610">
    <property type="entry name" value="GPI/OXD"/>
</dbReference>
<keyword evidence="5" id="KW-1185">Reference proteome</keyword>
<dbReference type="InterPro" id="IPR011051">
    <property type="entry name" value="RmlC_Cupin_sf"/>
</dbReference>
<dbReference type="EMBL" id="BSFQ01000002">
    <property type="protein sequence ID" value="GLL09698.1"/>
    <property type="molecule type" value="Genomic_DNA"/>
</dbReference>
<proteinExistence type="predicted"/>
<dbReference type="SUPFAM" id="SSF51182">
    <property type="entry name" value="RmlC-like cupins"/>
    <property type="match status" value="1"/>
</dbReference>
<dbReference type="RefSeq" id="WP_037039996.1">
    <property type="nucleotide sequence ID" value="NZ_BAAAUZ010000013.1"/>
</dbReference>
<evidence type="ECO:0000313" key="4">
    <source>
        <dbReference type="EMBL" id="GLL09698.1"/>
    </source>
</evidence>